<organism evidence="1 2">
    <name type="scientific">Ricinus communis</name>
    <name type="common">Castor bean</name>
    <dbReference type="NCBI Taxonomy" id="3988"/>
    <lineage>
        <taxon>Eukaryota</taxon>
        <taxon>Viridiplantae</taxon>
        <taxon>Streptophyta</taxon>
        <taxon>Embryophyta</taxon>
        <taxon>Tracheophyta</taxon>
        <taxon>Spermatophyta</taxon>
        <taxon>Magnoliopsida</taxon>
        <taxon>eudicotyledons</taxon>
        <taxon>Gunneridae</taxon>
        <taxon>Pentapetalae</taxon>
        <taxon>rosids</taxon>
        <taxon>fabids</taxon>
        <taxon>Malpighiales</taxon>
        <taxon>Euphorbiaceae</taxon>
        <taxon>Acalyphoideae</taxon>
        <taxon>Acalypheae</taxon>
        <taxon>Ricinus</taxon>
    </lineage>
</organism>
<dbReference type="AlphaFoldDB" id="B9RR18"/>
<sequence length="98" mass="11204">MDIPSSKTNLCLWSYGSKITIITASRNVVDGSTKHNSATVDNWVVRVEWKFCTPYIDRQRVSEYLTLEGIQYKVIISLSEAPPYAAEKFIFGKMTHEQ</sequence>
<dbReference type="EMBL" id="EQ973802">
    <property type="protein sequence ID" value="EEF46189.1"/>
    <property type="molecule type" value="Genomic_DNA"/>
</dbReference>
<reference evidence="2" key="1">
    <citation type="journal article" date="2010" name="Nat. Biotechnol.">
        <title>Draft genome sequence of the oilseed species Ricinus communis.</title>
        <authorList>
            <person name="Chan A.P."/>
            <person name="Crabtree J."/>
            <person name="Zhao Q."/>
            <person name="Lorenzi H."/>
            <person name="Orvis J."/>
            <person name="Puiu D."/>
            <person name="Melake-Berhan A."/>
            <person name="Jones K.M."/>
            <person name="Redman J."/>
            <person name="Chen G."/>
            <person name="Cahoon E.B."/>
            <person name="Gedil M."/>
            <person name="Stanke M."/>
            <person name="Haas B.J."/>
            <person name="Wortman J.R."/>
            <person name="Fraser-Liggett C.M."/>
            <person name="Ravel J."/>
            <person name="Rabinowicz P.D."/>
        </authorList>
    </citation>
    <scope>NUCLEOTIDE SEQUENCE [LARGE SCALE GENOMIC DNA]</scope>
    <source>
        <strain evidence="2">cv. Hale</strain>
    </source>
</reference>
<dbReference type="InParanoid" id="B9RR18"/>
<proteinExistence type="predicted"/>
<evidence type="ECO:0000313" key="1">
    <source>
        <dbReference type="EMBL" id="EEF46189.1"/>
    </source>
</evidence>
<protein>
    <submittedName>
        <fullName evidence="1">Uncharacterized protein</fullName>
    </submittedName>
</protein>
<name>B9RR18_RICCO</name>
<accession>B9RR18</accession>
<keyword evidence="2" id="KW-1185">Reference proteome</keyword>
<gene>
    <name evidence="1" type="ORF">RCOM_0708320</name>
</gene>
<dbReference type="Proteomes" id="UP000008311">
    <property type="component" value="Unassembled WGS sequence"/>
</dbReference>
<evidence type="ECO:0000313" key="2">
    <source>
        <dbReference type="Proteomes" id="UP000008311"/>
    </source>
</evidence>